<dbReference type="EMBL" id="BMKX01000003">
    <property type="protein sequence ID" value="GGJ59156.1"/>
    <property type="molecule type" value="Genomic_DNA"/>
</dbReference>
<name>A0ABQ2DLC6_9MICC</name>
<sequence length="100" mass="11109">MVSGKGLPVPMLFESSKEDFFEAFLNAVGELVGEASPFTNDDIRKRLSSEPRHSNWYGAAMGRAVSEFKLVEVGYNRSRTRSRNGGRLILWAPSKESARG</sequence>
<evidence type="ECO:0000313" key="2">
    <source>
        <dbReference type="Proteomes" id="UP000606115"/>
    </source>
</evidence>
<dbReference type="Proteomes" id="UP000606115">
    <property type="component" value="Unassembled WGS sequence"/>
</dbReference>
<comment type="caution">
    <text evidence="1">The sequence shown here is derived from an EMBL/GenBank/DDBJ whole genome shotgun (WGS) entry which is preliminary data.</text>
</comment>
<accession>A0ABQ2DLC6</accession>
<keyword evidence="2" id="KW-1185">Reference proteome</keyword>
<protein>
    <submittedName>
        <fullName evidence="1">Uncharacterized protein</fullName>
    </submittedName>
</protein>
<reference evidence="2" key="1">
    <citation type="journal article" date="2019" name="Int. J. Syst. Evol. Microbiol.">
        <title>The Global Catalogue of Microorganisms (GCM) 10K type strain sequencing project: providing services to taxonomists for standard genome sequencing and annotation.</title>
        <authorList>
            <consortium name="The Broad Institute Genomics Platform"/>
            <consortium name="The Broad Institute Genome Sequencing Center for Infectious Disease"/>
            <person name="Wu L."/>
            <person name="Ma J."/>
        </authorList>
    </citation>
    <scope>NUCLEOTIDE SEQUENCE [LARGE SCALE GENOMIC DNA]</scope>
    <source>
        <strain evidence="2">CGMCC 1.3685</strain>
    </source>
</reference>
<proteinExistence type="predicted"/>
<evidence type="ECO:0000313" key="1">
    <source>
        <dbReference type="EMBL" id="GGJ59156.1"/>
    </source>
</evidence>
<organism evidence="1 2">
    <name type="scientific">Glutamicibacter ardleyensis</name>
    <dbReference type="NCBI Taxonomy" id="225894"/>
    <lineage>
        <taxon>Bacteria</taxon>
        <taxon>Bacillati</taxon>
        <taxon>Actinomycetota</taxon>
        <taxon>Actinomycetes</taxon>
        <taxon>Micrococcales</taxon>
        <taxon>Micrococcaceae</taxon>
        <taxon>Glutamicibacter</taxon>
    </lineage>
</organism>
<gene>
    <name evidence="1" type="ORF">GCM10007173_17390</name>
</gene>